<sequence length="62" mass="6988">MSSDKDCHSSTLSPYRSFMGTAGLSWADYQLRPIRHRSLNHTPAPPTLHPSMNTPCCHKCIF</sequence>
<organism evidence="1 2">
    <name type="scientific">Liparis tanakae</name>
    <name type="common">Tanaka's snailfish</name>
    <dbReference type="NCBI Taxonomy" id="230148"/>
    <lineage>
        <taxon>Eukaryota</taxon>
        <taxon>Metazoa</taxon>
        <taxon>Chordata</taxon>
        <taxon>Craniata</taxon>
        <taxon>Vertebrata</taxon>
        <taxon>Euteleostomi</taxon>
        <taxon>Actinopterygii</taxon>
        <taxon>Neopterygii</taxon>
        <taxon>Teleostei</taxon>
        <taxon>Neoteleostei</taxon>
        <taxon>Acanthomorphata</taxon>
        <taxon>Eupercaria</taxon>
        <taxon>Perciformes</taxon>
        <taxon>Cottioidei</taxon>
        <taxon>Cottales</taxon>
        <taxon>Liparidae</taxon>
        <taxon>Liparis</taxon>
    </lineage>
</organism>
<dbReference type="Proteomes" id="UP000314294">
    <property type="component" value="Unassembled WGS sequence"/>
</dbReference>
<keyword evidence="2" id="KW-1185">Reference proteome</keyword>
<dbReference type="EMBL" id="SRLO01000959">
    <property type="protein sequence ID" value="TNN43549.1"/>
    <property type="molecule type" value="Genomic_DNA"/>
</dbReference>
<reference evidence="1 2" key="1">
    <citation type="submission" date="2019-03" db="EMBL/GenBank/DDBJ databases">
        <title>First draft genome of Liparis tanakae, snailfish: a comprehensive survey of snailfish specific genes.</title>
        <authorList>
            <person name="Kim W."/>
            <person name="Song I."/>
            <person name="Jeong J.-H."/>
            <person name="Kim D."/>
            <person name="Kim S."/>
            <person name="Ryu S."/>
            <person name="Song J.Y."/>
            <person name="Lee S.K."/>
        </authorList>
    </citation>
    <scope>NUCLEOTIDE SEQUENCE [LARGE SCALE GENOMIC DNA]</scope>
    <source>
        <tissue evidence="1">Muscle</tissue>
    </source>
</reference>
<evidence type="ECO:0000313" key="1">
    <source>
        <dbReference type="EMBL" id="TNN43549.1"/>
    </source>
</evidence>
<gene>
    <name evidence="1" type="ORF">EYF80_046261</name>
</gene>
<comment type="caution">
    <text evidence="1">The sequence shown here is derived from an EMBL/GenBank/DDBJ whole genome shotgun (WGS) entry which is preliminary data.</text>
</comment>
<protein>
    <submittedName>
        <fullName evidence="1">Uncharacterized protein</fullName>
    </submittedName>
</protein>
<accession>A0A4Z2FQW3</accession>
<proteinExistence type="predicted"/>
<dbReference type="AlphaFoldDB" id="A0A4Z2FQW3"/>
<name>A0A4Z2FQW3_9TELE</name>
<evidence type="ECO:0000313" key="2">
    <source>
        <dbReference type="Proteomes" id="UP000314294"/>
    </source>
</evidence>